<name>A0AAW1TZK6_9CUCU</name>
<dbReference type="GO" id="GO:0005615">
    <property type="term" value="C:extracellular space"/>
    <property type="evidence" value="ECO:0007669"/>
    <property type="project" value="TreeGrafter"/>
</dbReference>
<evidence type="ECO:0000256" key="1">
    <source>
        <dbReference type="ARBA" id="ARBA00004613"/>
    </source>
</evidence>
<evidence type="ECO:0000256" key="4">
    <source>
        <dbReference type="SAM" id="Phobius"/>
    </source>
</evidence>
<dbReference type="GO" id="GO:0005886">
    <property type="term" value="C:plasma membrane"/>
    <property type="evidence" value="ECO:0007669"/>
    <property type="project" value="TreeGrafter"/>
</dbReference>
<sequence>MIITDRLCFYGTILFLIRLRFCTGETLKLRWCTISFYEQEKCQRFANVTAIDRISVGYNYFNVSCVQASSKDECIKKIDEGTATLTTLDAGELFSAGRYHSLVPIAQEILDGGQNHYYAVALVKKGTLADVTSLHHLRGKRACFSGVQTYAGWVLPIYTLIKNGGMEIIDCNNHVKSAIEYFGPSCAVNSLSDRYNPIGDNSDKLCQLCIGKVPGGRCTNSDPYAGYEGAFRCLLEAGEIAFLKHTTALELIRDQTLIGLSDQSFELLCLDGARYPVQDYLRCNWGKVSSDSVVVSSAASYEEKKLYQKFLQKIAAIYSHSTNSSYFNHNQNNNYNDIQYDQFGNRLNKRRKRQNFEKPNNNNQQYGRYNTYAQDTNQFGQNNPPIYNNQLNNSRNDQQDRTSDQFDPFSRDPYLLNRDNYGQNIDPYDQEPRLDQNRNFGNGNLNPGAYPDNSNDFHNKPSSFSIFKSLSNAPNLMFQDSTIDIVPVPENLQTYTSFLEPYLDVIMGIRECPIGTMTLCVTSDQELEKCVRMKTALKAQLLKPEMVCYKGHSHIHCMQAIRAGTADVSVFDASDVYTAGLNYDLIPFIAEVYNLEEPGYYVVAVAKESDPSTELTYLKGKNTCHGGINTAAGWVYPLAFLLSNGWIRPYGCDSVRAAAEYFSKSCVPGALSTEYNKGLPYDNMCHLCHGSSFRYCRRDASEDYYGHTGAFRCLVEGGGHVAFVKHTTVTENTGGRKKEWWTRDNLNDDYELLCTDGTRKEINDYKTCNLGKVKSNAIVGRKYNSTEINAFINLFLYAQTFYGRKTTDEFSFSMFSSVPPYADLIFQDATTQLKVIEPEKRFFADYLGPDFMRARRIVDCHASGSSISASFLTLSVSILFAIFIIRN</sequence>
<keyword evidence="4" id="KW-1133">Transmembrane helix</keyword>
<comment type="caution">
    <text evidence="7">The sequence shown here is derived from an EMBL/GenBank/DDBJ whole genome shotgun (WGS) entry which is preliminary data.</text>
</comment>
<evidence type="ECO:0000256" key="2">
    <source>
        <dbReference type="ARBA" id="ARBA00022525"/>
    </source>
</evidence>
<keyword evidence="8" id="KW-1185">Reference proteome</keyword>
<dbReference type="PANTHER" id="PTHR11485">
    <property type="entry name" value="TRANSFERRIN"/>
    <property type="match status" value="1"/>
</dbReference>
<keyword evidence="2" id="KW-0964">Secreted</keyword>
<feature type="domain" description="Transferrin-like" evidence="6">
    <location>
        <begin position="29"/>
        <end position="364"/>
    </location>
</feature>
<dbReference type="GO" id="GO:0055037">
    <property type="term" value="C:recycling endosome"/>
    <property type="evidence" value="ECO:0007669"/>
    <property type="project" value="TreeGrafter"/>
</dbReference>
<proteinExistence type="predicted"/>
<feature type="signal peptide" evidence="5">
    <location>
        <begin position="1"/>
        <end position="24"/>
    </location>
</feature>
<dbReference type="SMART" id="SM00094">
    <property type="entry name" value="TR_FER"/>
    <property type="match status" value="2"/>
</dbReference>
<feature type="domain" description="Transferrin-like" evidence="6">
    <location>
        <begin position="517"/>
        <end position="860"/>
    </location>
</feature>
<keyword evidence="4" id="KW-0472">Membrane</keyword>
<evidence type="ECO:0000259" key="6">
    <source>
        <dbReference type="PROSITE" id="PS51408"/>
    </source>
</evidence>
<feature type="chain" id="PRO_5043542227" description="Transferrin-like domain-containing protein" evidence="5">
    <location>
        <begin position="25"/>
        <end position="887"/>
    </location>
</feature>
<evidence type="ECO:0000313" key="8">
    <source>
        <dbReference type="Proteomes" id="UP001431783"/>
    </source>
</evidence>
<accession>A0AAW1TZK6</accession>
<reference evidence="7 8" key="1">
    <citation type="submission" date="2023-03" db="EMBL/GenBank/DDBJ databases">
        <title>Genome insight into feeding habits of ladybird beetles.</title>
        <authorList>
            <person name="Li H.-S."/>
            <person name="Huang Y.-H."/>
            <person name="Pang H."/>
        </authorList>
    </citation>
    <scope>NUCLEOTIDE SEQUENCE [LARGE SCALE GENOMIC DNA]</scope>
    <source>
        <strain evidence="7">SYSU_2023b</strain>
        <tissue evidence="7">Whole body</tissue>
    </source>
</reference>
<dbReference type="FunFam" id="3.40.190.10:FF:000095">
    <property type="entry name" value="Lactotransferrin"/>
    <property type="match status" value="1"/>
</dbReference>
<evidence type="ECO:0000313" key="7">
    <source>
        <dbReference type="EMBL" id="KAK9877031.1"/>
    </source>
</evidence>
<dbReference type="Proteomes" id="UP001431783">
    <property type="component" value="Unassembled WGS sequence"/>
</dbReference>
<dbReference type="EMBL" id="JARQZJ010000039">
    <property type="protein sequence ID" value="KAK9877031.1"/>
    <property type="molecule type" value="Genomic_DNA"/>
</dbReference>
<evidence type="ECO:0000256" key="3">
    <source>
        <dbReference type="SAM" id="MobiDB-lite"/>
    </source>
</evidence>
<gene>
    <name evidence="7" type="ORF">WA026_016058</name>
</gene>
<dbReference type="PRINTS" id="PR00422">
    <property type="entry name" value="TRANSFERRIN"/>
</dbReference>
<keyword evidence="5" id="KW-0732">Signal</keyword>
<dbReference type="Pfam" id="PF00405">
    <property type="entry name" value="Transferrin"/>
    <property type="match status" value="2"/>
</dbReference>
<dbReference type="CDD" id="cd13529">
    <property type="entry name" value="PBP2_transferrin"/>
    <property type="match status" value="2"/>
</dbReference>
<dbReference type="GO" id="GO:0006826">
    <property type="term" value="P:iron ion transport"/>
    <property type="evidence" value="ECO:0007669"/>
    <property type="project" value="TreeGrafter"/>
</dbReference>
<evidence type="ECO:0000256" key="5">
    <source>
        <dbReference type="SAM" id="SignalP"/>
    </source>
</evidence>
<dbReference type="InterPro" id="IPR001156">
    <property type="entry name" value="Transferrin-like_dom"/>
</dbReference>
<feature type="region of interest" description="Disordered" evidence="3">
    <location>
        <begin position="375"/>
        <end position="457"/>
    </location>
</feature>
<dbReference type="PANTHER" id="PTHR11485:SF29">
    <property type="entry name" value="TRANSFERRIN 2"/>
    <property type="match status" value="1"/>
</dbReference>
<organism evidence="7 8">
    <name type="scientific">Henosepilachna vigintioctopunctata</name>
    <dbReference type="NCBI Taxonomy" id="420089"/>
    <lineage>
        <taxon>Eukaryota</taxon>
        <taxon>Metazoa</taxon>
        <taxon>Ecdysozoa</taxon>
        <taxon>Arthropoda</taxon>
        <taxon>Hexapoda</taxon>
        <taxon>Insecta</taxon>
        <taxon>Pterygota</taxon>
        <taxon>Neoptera</taxon>
        <taxon>Endopterygota</taxon>
        <taxon>Coleoptera</taxon>
        <taxon>Polyphaga</taxon>
        <taxon>Cucujiformia</taxon>
        <taxon>Coccinelloidea</taxon>
        <taxon>Coccinellidae</taxon>
        <taxon>Epilachninae</taxon>
        <taxon>Epilachnini</taxon>
        <taxon>Henosepilachna</taxon>
    </lineage>
</organism>
<feature type="transmembrane region" description="Helical" evidence="4">
    <location>
        <begin position="867"/>
        <end position="885"/>
    </location>
</feature>
<dbReference type="AlphaFoldDB" id="A0AAW1TZK6"/>
<dbReference type="SUPFAM" id="SSF53850">
    <property type="entry name" value="Periplasmic binding protein-like II"/>
    <property type="match status" value="2"/>
</dbReference>
<feature type="compositionally biased region" description="Low complexity" evidence="3">
    <location>
        <begin position="381"/>
        <end position="393"/>
    </location>
</feature>
<dbReference type="PROSITE" id="PS51408">
    <property type="entry name" value="TRANSFERRIN_LIKE_4"/>
    <property type="match status" value="2"/>
</dbReference>
<protein>
    <recommendedName>
        <fullName evidence="6">Transferrin-like domain-containing protein</fullName>
    </recommendedName>
</protein>
<keyword evidence="4" id="KW-0812">Transmembrane</keyword>
<comment type="subcellular location">
    <subcellularLocation>
        <location evidence="1">Secreted</location>
    </subcellularLocation>
</comment>
<dbReference type="Gene3D" id="3.40.190.10">
    <property type="entry name" value="Periplasmic binding protein-like II"/>
    <property type="match status" value="5"/>
</dbReference>
<dbReference type="GO" id="GO:0005769">
    <property type="term" value="C:early endosome"/>
    <property type="evidence" value="ECO:0007669"/>
    <property type="project" value="TreeGrafter"/>
</dbReference>